<dbReference type="AlphaFoldDB" id="A0A6M0RWP1"/>
<dbReference type="SUPFAM" id="SSF160904">
    <property type="entry name" value="Jann2411-like"/>
    <property type="match status" value="1"/>
</dbReference>
<evidence type="ECO:0000313" key="3">
    <source>
        <dbReference type="Proteomes" id="UP000481033"/>
    </source>
</evidence>
<dbReference type="InterPro" id="IPR021005">
    <property type="entry name" value="Znf_CGNR"/>
</dbReference>
<evidence type="ECO:0000313" key="2">
    <source>
        <dbReference type="EMBL" id="NEZ60253.1"/>
    </source>
</evidence>
<proteinExistence type="predicted"/>
<dbReference type="EMBL" id="QXHD01000004">
    <property type="protein sequence ID" value="NEZ60253.1"/>
    <property type="molecule type" value="Genomic_DNA"/>
</dbReference>
<dbReference type="Proteomes" id="UP000481033">
    <property type="component" value="Unassembled WGS sequence"/>
</dbReference>
<protein>
    <submittedName>
        <fullName evidence="2">CGNR zinc finger domain-containing protein</fullName>
    </submittedName>
</protein>
<dbReference type="Pfam" id="PF11706">
    <property type="entry name" value="zf-CGNR"/>
    <property type="match status" value="1"/>
</dbReference>
<sequence>MMAIPQSVFHSDAETHLTRSRLHIRILALRDLVRRCVLKQVSPELLTGGVFQISFGMKFEEDGPVPVPETDSASERVIGQLVAIIYNSMIDGTWARFKCCALPTCGWAYYDTTKSRTKRWCSMRTCGARSKARRYYERPR</sequence>
<organism evidence="2 3">
    <name type="scientific">Adonisia turfae CCMR0081</name>
    <dbReference type="NCBI Taxonomy" id="2292702"/>
    <lineage>
        <taxon>Bacteria</taxon>
        <taxon>Bacillati</taxon>
        <taxon>Cyanobacteriota</taxon>
        <taxon>Adonisia</taxon>
        <taxon>Adonisia turfae</taxon>
    </lineage>
</organism>
<reference evidence="2 3" key="1">
    <citation type="journal article" date="2020" name="Microb. Ecol.">
        <title>Ecogenomics of the Marine Benthic Filamentous Cyanobacterium Adonisia.</title>
        <authorList>
            <person name="Walter J.M."/>
            <person name="Coutinho F.H."/>
            <person name="Leomil L."/>
            <person name="Hargreaves P.I."/>
            <person name="Campeao M.E."/>
            <person name="Vieira V.V."/>
            <person name="Silva B.S."/>
            <person name="Fistarol G.O."/>
            <person name="Salomon P.S."/>
            <person name="Sawabe T."/>
            <person name="Mino S."/>
            <person name="Hosokawa M."/>
            <person name="Miyashita H."/>
            <person name="Maruyama F."/>
            <person name="van Verk M.C."/>
            <person name="Dutilh B.E."/>
            <person name="Thompson C.C."/>
            <person name="Thompson F.L."/>
        </authorList>
    </citation>
    <scope>NUCLEOTIDE SEQUENCE [LARGE SCALE GENOMIC DNA]</scope>
    <source>
        <strain evidence="2 3">CCMR0081</strain>
    </source>
</reference>
<accession>A0A6M0RWP1</accession>
<dbReference type="Gene3D" id="1.10.3300.10">
    <property type="entry name" value="Jann2411-like domain"/>
    <property type="match status" value="1"/>
</dbReference>
<evidence type="ECO:0000259" key="1">
    <source>
        <dbReference type="Pfam" id="PF11706"/>
    </source>
</evidence>
<comment type="caution">
    <text evidence="2">The sequence shown here is derived from an EMBL/GenBank/DDBJ whole genome shotgun (WGS) entry which is preliminary data.</text>
</comment>
<gene>
    <name evidence="2" type="ORF">DXZ20_32345</name>
</gene>
<dbReference type="InterPro" id="IPR023286">
    <property type="entry name" value="ABATE_dom_sf"/>
</dbReference>
<dbReference type="PANTHER" id="PTHR35525:SF3">
    <property type="entry name" value="BLL6575 PROTEIN"/>
    <property type="match status" value="1"/>
</dbReference>
<feature type="domain" description="Zinc finger CGNR" evidence="1">
    <location>
        <begin position="96"/>
        <end position="138"/>
    </location>
</feature>
<name>A0A6M0RWP1_9CYAN</name>
<dbReference type="InterPro" id="IPR010852">
    <property type="entry name" value="ABATE"/>
</dbReference>
<dbReference type="PANTHER" id="PTHR35525">
    <property type="entry name" value="BLL6575 PROTEIN"/>
    <property type="match status" value="1"/>
</dbReference>
<keyword evidence="3" id="KW-1185">Reference proteome</keyword>